<name>A0A0K1NIE0_9BACT</name>
<dbReference type="RefSeq" id="WP_025078400.1">
    <property type="nucleotide sequence ID" value="NZ_BAKO01000014.1"/>
</dbReference>
<sequence length="134" mass="14795">MTITKAVYQGKGRVEATHQRSEVTVRTDAGKAFGGLGENQAPVELLGNSLAACVLTIMGLQAERGGVDFSGCYAEVGECEEDMDKFTVTRIPITFHLKASFDEKQRKKFEYIAHKTCFVGNTLTAEKVFDFVYE</sequence>
<dbReference type="EMBL" id="CP012074">
    <property type="protein sequence ID" value="AKU68854.1"/>
    <property type="molecule type" value="Genomic_DNA"/>
</dbReference>
<dbReference type="EMBL" id="CP072370">
    <property type="protein sequence ID" value="QUB86473.1"/>
    <property type="molecule type" value="Genomic_DNA"/>
</dbReference>
<evidence type="ECO:0000313" key="1">
    <source>
        <dbReference type="EMBL" id="AKU68854.1"/>
    </source>
</evidence>
<evidence type="ECO:0000313" key="3">
    <source>
        <dbReference type="Proteomes" id="UP000060345"/>
    </source>
</evidence>
<accession>A0A0K1NIE0</accession>
<dbReference type="Pfam" id="PF02566">
    <property type="entry name" value="OsmC"/>
    <property type="match status" value="1"/>
</dbReference>
<reference evidence="2 4" key="2">
    <citation type="submission" date="2021-03" db="EMBL/GenBank/DDBJ databases">
        <title>Human Oral Microbial Genomes.</title>
        <authorList>
            <person name="Johnston C.D."/>
            <person name="Chen T."/>
            <person name="Dewhirst F.E."/>
        </authorList>
    </citation>
    <scope>NUCLEOTIDE SEQUENCE [LARGE SCALE GENOMIC DNA]</scope>
    <source>
        <strain evidence="2 4">W1435</strain>
    </source>
</reference>
<gene>
    <name evidence="1" type="ORF">ADJ77_03205</name>
    <name evidence="2" type="ORF">J5A51_10320</name>
</gene>
<organism evidence="1 3">
    <name type="scientific">Prevotella fusca JCM 17724</name>
    <dbReference type="NCBI Taxonomy" id="1236517"/>
    <lineage>
        <taxon>Bacteria</taxon>
        <taxon>Pseudomonadati</taxon>
        <taxon>Bacteroidota</taxon>
        <taxon>Bacteroidia</taxon>
        <taxon>Bacteroidales</taxon>
        <taxon>Prevotellaceae</taxon>
        <taxon>Prevotella</taxon>
    </lineage>
</organism>
<dbReference type="Gene3D" id="3.30.300.20">
    <property type="match status" value="1"/>
</dbReference>
<reference evidence="1 3" key="1">
    <citation type="submission" date="2015-07" db="EMBL/GenBank/DDBJ databases">
        <authorList>
            <person name="Noorani M."/>
        </authorList>
    </citation>
    <scope>NUCLEOTIDE SEQUENCE [LARGE SCALE GENOMIC DNA]</scope>
    <source>
        <strain evidence="1 3">W1435</strain>
    </source>
</reference>
<dbReference type="AlphaFoldDB" id="A0A0K1NIE0"/>
<dbReference type="OrthoDB" id="290036at2"/>
<protein>
    <submittedName>
        <fullName evidence="2">OsmC family protein</fullName>
    </submittedName>
    <submittedName>
        <fullName evidence="1">Osmotically inducible protein C</fullName>
    </submittedName>
</protein>
<evidence type="ECO:0000313" key="4">
    <source>
        <dbReference type="Proteomes" id="UP000682005"/>
    </source>
</evidence>
<keyword evidence="4" id="KW-1185">Reference proteome</keyword>
<dbReference type="eggNOG" id="COG1765">
    <property type="taxonomic scope" value="Bacteria"/>
</dbReference>
<dbReference type="Proteomes" id="UP000060345">
    <property type="component" value="Chromosome 1"/>
</dbReference>
<dbReference type="SUPFAM" id="SSF82784">
    <property type="entry name" value="OsmC-like"/>
    <property type="match status" value="1"/>
</dbReference>
<dbReference type="InterPro" id="IPR003718">
    <property type="entry name" value="OsmC/Ohr_fam"/>
</dbReference>
<evidence type="ECO:0000313" key="2">
    <source>
        <dbReference type="EMBL" id="QUB86473.1"/>
    </source>
</evidence>
<dbReference type="InterPro" id="IPR036102">
    <property type="entry name" value="OsmC/Ohrsf"/>
</dbReference>
<proteinExistence type="predicted"/>
<dbReference type="InterPro" id="IPR015946">
    <property type="entry name" value="KH_dom-like_a/b"/>
</dbReference>
<dbReference type="KEGG" id="pfus:ADJ77_03205"/>
<dbReference type="Proteomes" id="UP000682005">
    <property type="component" value="Chromosome 1"/>
</dbReference>